<reference evidence="2" key="1">
    <citation type="journal article" date="2018" name="J. Ind. Microbiol. Biotechnol.">
        <title>Genome mining reveals uncommon alkylpyrones as type III PKS products from myxobacteria.</title>
        <authorList>
            <person name="Hug J.J."/>
            <person name="Panter F."/>
            <person name="Krug D."/>
            <person name="Muller R."/>
        </authorList>
    </citation>
    <scope>NUCLEOTIDE SEQUENCE</scope>
    <source>
        <strain evidence="2">Sp. MSr9030</strain>
    </source>
</reference>
<dbReference type="Pfam" id="PF13450">
    <property type="entry name" value="NAD_binding_8"/>
    <property type="match status" value="1"/>
</dbReference>
<dbReference type="EMBL" id="MH908917">
    <property type="protein sequence ID" value="AYM54117.1"/>
    <property type="molecule type" value="Genomic_DNA"/>
</dbReference>
<sequence>MTETAPIGIIGGGLAGLAAALTAARRGRKVTLWESSAIGRDKVCGEFLSPEVHVDMEALGCGDWLDALAPAPMRTVALLGPRGARVELQIPGAPAQSVTRAALEGYLADHARREGVTIIDRAPVRSIEPLRGGLSRVCATKHEEVVRGTVMAFGKRSTLDSAFALPRAQSKEGFVALKAYLAKPEAALDTDVELYVMRGGYVGLNRVEDGRIGVCALFEGGNEPSYPALLKRAEELPQLARRLASLGEPLGLVRGLARFGFGPQALARRDHATGAVTLFAGDAARLIPSFTGDGMAVALRSGRLAAEALATPDPVRAYTRAYTRAFDVRFALSGALHRLFFQPAAFAALAPLVGLSPRLVERLYTLTRGAPPTHRTHISSM</sequence>
<keyword evidence="1" id="KW-1133">Transmembrane helix</keyword>
<keyword evidence="1" id="KW-0472">Membrane</keyword>
<dbReference type="Gene3D" id="3.50.50.60">
    <property type="entry name" value="FAD/NAD(P)-binding domain"/>
    <property type="match status" value="1"/>
</dbReference>
<evidence type="ECO:0000256" key="1">
    <source>
        <dbReference type="SAM" id="Phobius"/>
    </source>
</evidence>
<dbReference type="SUPFAM" id="SSF51905">
    <property type="entry name" value="FAD/NAD(P)-binding domain"/>
    <property type="match status" value="1"/>
</dbReference>
<protein>
    <submittedName>
        <fullName evidence="2">FAD-dependent oxidoreductase</fullName>
    </submittedName>
</protein>
<name>A0A3S5GY11_9BACT</name>
<dbReference type="PANTHER" id="PTHR42685:SF19">
    <property type="entry name" value="POSSIBLE OXIDOREDUCTASE"/>
    <property type="match status" value="1"/>
</dbReference>
<dbReference type="InterPro" id="IPR050407">
    <property type="entry name" value="Geranylgeranyl_reductase"/>
</dbReference>
<keyword evidence="1" id="KW-0812">Transmembrane</keyword>
<accession>A0A3S5GY11</accession>
<evidence type="ECO:0000313" key="2">
    <source>
        <dbReference type="EMBL" id="AYM54117.1"/>
    </source>
</evidence>
<dbReference type="PANTHER" id="PTHR42685">
    <property type="entry name" value="GERANYLGERANYL DIPHOSPHATE REDUCTASE"/>
    <property type="match status" value="1"/>
</dbReference>
<dbReference type="InterPro" id="IPR036188">
    <property type="entry name" value="FAD/NAD-bd_sf"/>
</dbReference>
<feature type="transmembrane region" description="Helical" evidence="1">
    <location>
        <begin position="6"/>
        <end position="24"/>
    </location>
</feature>
<proteinExistence type="predicted"/>
<dbReference type="AlphaFoldDB" id="A0A3S5GY11"/>
<organism evidence="2">
    <name type="scientific">Chondromyces catenulatus</name>
    <dbReference type="NCBI Taxonomy" id="1653841"/>
    <lineage>
        <taxon>Bacteria</taxon>
        <taxon>Pseudomonadati</taxon>
        <taxon>Myxococcota</taxon>
        <taxon>Polyangia</taxon>
        <taxon>Polyangiales</taxon>
        <taxon>Polyangiaceae</taxon>
        <taxon>Chondromyces</taxon>
    </lineage>
</organism>